<dbReference type="PANTHER" id="PTHR30636:SF3">
    <property type="entry name" value="UPF0701 PROTEIN YICC"/>
    <property type="match status" value="1"/>
</dbReference>
<dbReference type="Pfam" id="PF08340">
    <property type="entry name" value="YicC-like_C"/>
    <property type="match status" value="1"/>
</dbReference>
<evidence type="ECO:0000313" key="8">
    <source>
        <dbReference type="EMBL" id="SHE39301.1"/>
    </source>
</evidence>
<comment type="cofactor">
    <cofactor evidence="1">
        <name>a divalent metal cation</name>
        <dbReference type="ChEBI" id="CHEBI:60240"/>
    </cofactor>
</comment>
<dbReference type="NCBIfam" id="TIGR00255">
    <property type="entry name" value="YicC/YloC family endoribonuclease"/>
    <property type="match status" value="1"/>
</dbReference>
<keyword evidence="4" id="KW-0378">Hydrolase</keyword>
<feature type="domain" description="Endoribonuclease YicC-like N-terminal" evidence="6">
    <location>
        <begin position="2"/>
        <end position="159"/>
    </location>
</feature>
<feature type="domain" description="Endoribonuclease YicC-like C-terminal" evidence="7">
    <location>
        <begin position="181"/>
        <end position="296"/>
    </location>
</feature>
<evidence type="ECO:0000259" key="6">
    <source>
        <dbReference type="Pfam" id="PF03755"/>
    </source>
</evidence>
<dbReference type="GO" id="GO:0016787">
    <property type="term" value="F:hydrolase activity"/>
    <property type="evidence" value="ECO:0007669"/>
    <property type="project" value="UniProtKB-KW"/>
</dbReference>
<dbReference type="AlphaFoldDB" id="A0A1M4T4H1"/>
<evidence type="ECO:0000256" key="4">
    <source>
        <dbReference type="ARBA" id="ARBA00022801"/>
    </source>
</evidence>
<evidence type="ECO:0000256" key="1">
    <source>
        <dbReference type="ARBA" id="ARBA00001968"/>
    </source>
</evidence>
<reference evidence="8 9" key="1">
    <citation type="submission" date="2016-11" db="EMBL/GenBank/DDBJ databases">
        <authorList>
            <person name="Varghese N."/>
            <person name="Submissions S."/>
        </authorList>
    </citation>
    <scope>NUCLEOTIDE SEQUENCE [LARGE SCALE GENOMIC DNA]</scope>
    <source>
        <strain evidence="8 9">DSM 29341</strain>
    </source>
</reference>
<dbReference type="PANTHER" id="PTHR30636">
    <property type="entry name" value="UPF0701 PROTEIN YICC"/>
    <property type="match status" value="1"/>
</dbReference>
<dbReference type="InterPro" id="IPR013551">
    <property type="entry name" value="YicC-like_C"/>
</dbReference>
<gene>
    <name evidence="8" type="ORF">SAMN05444279_1025</name>
</gene>
<dbReference type="OrthoDB" id="9771229at2"/>
<comment type="similarity">
    <text evidence="5">Belongs to the YicC/YloC family.</text>
</comment>
<evidence type="ECO:0000259" key="7">
    <source>
        <dbReference type="Pfam" id="PF08340"/>
    </source>
</evidence>
<dbReference type="GO" id="GO:0004521">
    <property type="term" value="F:RNA endonuclease activity"/>
    <property type="evidence" value="ECO:0007669"/>
    <property type="project" value="InterPro"/>
</dbReference>
<dbReference type="InterPro" id="IPR013527">
    <property type="entry name" value="YicC-like_N"/>
</dbReference>
<evidence type="ECO:0000313" key="9">
    <source>
        <dbReference type="Proteomes" id="UP000325134"/>
    </source>
</evidence>
<dbReference type="RefSeq" id="WP_149774331.1">
    <property type="nucleotide sequence ID" value="NZ_FQVK01000002.1"/>
</dbReference>
<proteinExistence type="inferred from homology"/>
<protein>
    <submittedName>
        <fullName evidence="8">TIGR00255 family protein</fullName>
    </submittedName>
</protein>
<dbReference type="InterPro" id="IPR005229">
    <property type="entry name" value="YicC/YloC-like"/>
</dbReference>
<name>A0A1M4T4H1_9RHOB</name>
<evidence type="ECO:0000256" key="5">
    <source>
        <dbReference type="ARBA" id="ARBA00035648"/>
    </source>
</evidence>
<keyword evidence="9" id="KW-1185">Reference proteome</keyword>
<keyword evidence="2" id="KW-0540">Nuclease</keyword>
<evidence type="ECO:0000256" key="3">
    <source>
        <dbReference type="ARBA" id="ARBA00022759"/>
    </source>
</evidence>
<accession>A0A1M4T4H1</accession>
<dbReference type="Pfam" id="PF03755">
    <property type="entry name" value="YicC-like_N"/>
    <property type="match status" value="1"/>
</dbReference>
<dbReference type="EMBL" id="FQVK01000002">
    <property type="protein sequence ID" value="SHE39301.1"/>
    <property type="molecule type" value="Genomic_DNA"/>
</dbReference>
<organism evidence="8 9">
    <name type="scientific">Ruegeria intermedia</name>
    <dbReference type="NCBI Taxonomy" id="996115"/>
    <lineage>
        <taxon>Bacteria</taxon>
        <taxon>Pseudomonadati</taxon>
        <taxon>Pseudomonadota</taxon>
        <taxon>Alphaproteobacteria</taxon>
        <taxon>Rhodobacterales</taxon>
        <taxon>Roseobacteraceae</taxon>
        <taxon>Ruegeria</taxon>
    </lineage>
</organism>
<sequence length="296" mass="31725">MIKSMTGFASGKGACGPHGWSWELRSVNGKGLDMRLRVPEWLTGLEAALRAELSRMIGRGNVTLTLRITRQETATDLSLNEPAMRAALSAVARAEELAAQQGVSLAPTRAGDLLALKGMLETGAEDDDPAPLVEALKAAFGNLLADFIEMRRTEGEALAAVLADHLDRIEALTAQAVDLAQARADAMADALRQNLARVLDNAQGADPDRVAQELALIAVKSDITEELDRLTAHVAAARALLAQDGPVGRKLDFLAQEFNREANTLCSKSQNAELTAVGLELKAVIYQLREQVQNVE</sequence>
<keyword evidence="3" id="KW-0255">Endonuclease</keyword>
<evidence type="ECO:0000256" key="2">
    <source>
        <dbReference type="ARBA" id="ARBA00022722"/>
    </source>
</evidence>
<dbReference type="Proteomes" id="UP000325134">
    <property type="component" value="Unassembled WGS sequence"/>
</dbReference>